<dbReference type="RefSeq" id="WP_214650026.1">
    <property type="nucleotide sequence ID" value="NZ_JAEKPD010000009.1"/>
</dbReference>
<organism evidence="2 3">
    <name type="scientific">Palleronia pontilimi</name>
    <dbReference type="NCBI Taxonomy" id="1964209"/>
    <lineage>
        <taxon>Bacteria</taxon>
        <taxon>Pseudomonadati</taxon>
        <taxon>Pseudomonadota</taxon>
        <taxon>Alphaproteobacteria</taxon>
        <taxon>Rhodobacterales</taxon>
        <taxon>Roseobacteraceae</taxon>
        <taxon>Palleronia</taxon>
    </lineage>
</organism>
<evidence type="ECO:0000313" key="3">
    <source>
        <dbReference type="Proteomes" id="UP000642488"/>
    </source>
</evidence>
<dbReference type="AlphaFoldDB" id="A0A934IIU1"/>
<keyword evidence="3" id="KW-1185">Reference proteome</keyword>
<keyword evidence="1" id="KW-0812">Transmembrane</keyword>
<dbReference type="Proteomes" id="UP000642488">
    <property type="component" value="Unassembled WGS sequence"/>
</dbReference>
<evidence type="ECO:0000313" key="2">
    <source>
        <dbReference type="EMBL" id="MBJ3763355.1"/>
    </source>
</evidence>
<sequence length="277" mass="29616">MVFLALLLFGSSRSFLVEARTGGLKIEFSESSNSWRLPDAVLCLPLEIPTFPPDPDCGIAAKSDGPPNERLIAWADGTIVEISGERGGGIRIEAMSGNTATLPMNAAFIVSRNAWQRAGALTFRGYATIGQDMSDGASHYLREGRWEAREAGWLTSVFRSVTEVVKTGDLPTGAKVTAIIDGEPALAYGHLARGMGPRDEETGLDVTMISEFGDTALSVRHFGLRNAVVIKPDWIDVAISSPLLLAVAALFSILASFVQVLMLGLSRPTDAVDKPVL</sequence>
<feature type="transmembrane region" description="Helical" evidence="1">
    <location>
        <begin position="243"/>
        <end position="265"/>
    </location>
</feature>
<accession>A0A934IIU1</accession>
<reference evidence="2" key="1">
    <citation type="submission" date="2020-12" db="EMBL/GenBank/DDBJ databases">
        <title>Bacterial taxonomy.</title>
        <authorList>
            <person name="Pan X."/>
        </authorList>
    </citation>
    <scope>NUCLEOTIDE SEQUENCE</scope>
    <source>
        <strain evidence="2">KCTC 52957</strain>
    </source>
</reference>
<keyword evidence="1" id="KW-0472">Membrane</keyword>
<comment type="caution">
    <text evidence="2">The sequence shown here is derived from an EMBL/GenBank/DDBJ whole genome shotgun (WGS) entry which is preliminary data.</text>
</comment>
<proteinExistence type="predicted"/>
<dbReference type="EMBL" id="JAEKPD010000009">
    <property type="protein sequence ID" value="MBJ3763355.1"/>
    <property type="molecule type" value="Genomic_DNA"/>
</dbReference>
<evidence type="ECO:0000256" key="1">
    <source>
        <dbReference type="SAM" id="Phobius"/>
    </source>
</evidence>
<gene>
    <name evidence="2" type="ORF">ILP92_11420</name>
</gene>
<protein>
    <submittedName>
        <fullName evidence="2">Uncharacterized protein</fullName>
    </submittedName>
</protein>
<name>A0A934IIU1_9RHOB</name>
<keyword evidence="1" id="KW-1133">Transmembrane helix</keyword>